<dbReference type="Gene3D" id="3.30.300.180">
    <property type="match status" value="1"/>
</dbReference>
<feature type="region of interest" description="Domain IV, binds dsDNA" evidence="8">
    <location>
        <begin position="352"/>
        <end position="473"/>
    </location>
</feature>
<keyword evidence="2 8" id="KW-0963">Cytoplasm</keyword>
<keyword evidence="7 8" id="KW-0238">DNA-binding</keyword>
<dbReference type="CDD" id="cd06571">
    <property type="entry name" value="Bac_DnaA_C"/>
    <property type="match status" value="1"/>
</dbReference>
<dbReference type="FunFam" id="3.40.50.300:FF:000668">
    <property type="entry name" value="Chromosomal replication initiator protein DnaA"/>
    <property type="match status" value="1"/>
</dbReference>
<evidence type="ECO:0000313" key="15">
    <source>
        <dbReference type="Proteomes" id="UP000610760"/>
    </source>
</evidence>
<dbReference type="Pfam" id="PF11638">
    <property type="entry name" value="DnaA_N"/>
    <property type="match status" value="1"/>
</dbReference>
<dbReference type="GO" id="GO:0003688">
    <property type="term" value="F:DNA replication origin binding"/>
    <property type="evidence" value="ECO:0007669"/>
    <property type="project" value="UniProtKB-UniRule"/>
</dbReference>
<dbReference type="GO" id="GO:0006275">
    <property type="term" value="P:regulation of DNA replication"/>
    <property type="evidence" value="ECO:0007669"/>
    <property type="project" value="UniProtKB-UniRule"/>
</dbReference>
<evidence type="ECO:0000256" key="11">
    <source>
        <dbReference type="RuleBase" id="RU004227"/>
    </source>
</evidence>
<comment type="subunit">
    <text evidence="8">Oligomerizes as a right-handed, spiral filament on DNA at oriC.</text>
</comment>
<dbReference type="CDD" id="cd00009">
    <property type="entry name" value="AAA"/>
    <property type="match status" value="1"/>
</dbReference>
<dbReference type="InterPro" id="IPR010921">
    <property type="entry name" value="Trp_repressor/repl_initiator"/>
</dbReference>
<keyword evidence="6 8" id="KW-0446">Lipid-binding</keyword>
<evidence type="ECO:0000256" key="8">
    <source>
        <dbReference type="HAMAP-Rule" id="MF_00377"/>
    </source>
</evidence>
<gene>
    <name evidence="8 14" type="primary">dnaA</name>
    <name evidence="14" type="ORF">H8710_09870</name>
</gene>
<feature type="region of interest" description="Domain I, interacts with DnaA modulators" evidence="8">
    <location>
        <begin position="1"/>
        <end position="94"/>
    </location>
</feature>
<evidence type="ECO:0000256" key="2">
    <source>
        <dbReference type="ARBA" id="ARBA00022490"/>
    </source>
</evidence>
<dbReference type="InterPro" id="IPR024633">
    <property type="entry name" value="DnaA_N_dom"/>
</dbReference>
<dbReference type="GO" id="GO:0005737">
    <property type="term" value="C:cytoplasm"/>
    <property type="evidence" value="ECO:0007669"/>
    <property type="project" value="UniProtKB-SubCell"/>
</dbReference>
<evidence type="ECO:0000313" key="14">
    <source>
        <dbReference type="EMBL" id="MBC8560367.1"/>
    </source>
</evidence>
<comment type="caution">
    <text evidence="14">The sequence shown here is derived from an EMBL/GenBank/DDBJ whole genome shotgun (WGS) entry which is preliminary data.</text>
</comment>
<dbReference type="Gene3D" id="1.10.1750.10">
    <property type="match status" value="1"/>
</dbReference>
<dbReference type="Proteomes" id="UP000610760">
    <property type="component" value="Unassembled WGS sequence"/>
</dbReference>
<evidence type="ECO:0000259" key="12">
    <source>
        <dbReference type="SMART" id="SM00382"/>
    </source>
</evidence>
<evidence type="ECO:0000256" key="5">
    <source>
        <dbReference type="ARBA" id="ARBA00022840"/>
    </source>
</evidence>
<keyword evidence="5 8" id="KW-0067">ATP-binding</keyword>
<evidence type="ECO:0000256" key="10">
    <source>
        <dbReference type="RuleBase" id="RU000577"/>
    </source>
</evidence>
<evidence type="ECO:0000256" key="9">
    <source>
        <dbReference type="NCBIfam" id="TIGR00362"/>
    </source>
</evidence>
<feature type="binding site" evidence="8">
    <location>
        <position position="183"/>
    </location>
    <ligand>
        <name>ATP</name>
        <dbReference type="ChEBI" id="CHEBI:30616"/>
    </ligand>
</feature>
<dbReference type="PANTHER" id="PTHR30050:SF2">
    <property type="entry name" value="CHROMOSOMAL REPLICATION INITIATOR PROTEIN DNAA"/>
    <property type="match status" value="1"/>
</dbReference>
<dbReference type="InterPro" id="IPR027417">
    <property type="entry name" value="P-loop_NTPase"/>
</dbReference>
<dbReference type="GO" id="GO:0006270">
    <property type="term" value="P:DNA replication initiation"/>
    <property type="evidence" value="ECO:0007669"/>
    <property type="project" value="UniProtKB-UniRule"/>
</dbReference>
<feature type="domain" description="AAA+ ATPase" evidence="12">
    <location>
        <begin position="168"/>
        <end position="296"/>
    </location>
</feature>
<dbReference type="RefSeq" id="WP_249295371.1">
    <property type="nucleotide sequence ID" value="NZ_JACRSV010000003.1"/>
</dbReference>
<dbReference type="Pfam" id="PF00308">
    <property type="entry name" value="Bac_DnaA"/>
    <property type="match status" value="1"/>
</dbReference>
<dbReference type="GO" id="GO:0008289">
    <property type="term" value="F:lipid binding"/>
    <property type="evidence" value="ECO:0007669"/>
    <property type="project" value="UniProtKB-KW"/>
</dbReference>
<evidence type="ECO:0000256" key="1">
    <source>
        <dbReference type="ARBA" id="ARBA00006583"/>
    </source>
</evidence>
<dbReference type="InterPro" id="IPR003593">
    <property type="entry name" value="AAA+_ATPase"/>
</dbReference>
<dbReference type="Gene3D" id="1.10.8.60">
    <property type="match status" value="1"/>
</dbReference>
<comment type="similarity">
    <text evidence="1 8 11">Belongs to the DnaA family.</text>
</comment>
<dbReference type="PANTHER" id="PTHR30050">
    <property type="entry name" value="CHROMOSOMAL REPLICATION INITIATOR PROTEIN DNAA"/>
    <property type="match status" value="1"/>
</dbReference>
<dbReference type="PRINTS" id="PR00051">
    <property type="entry name" value="DNAA"/>
</dbReference>
<dbReference type="InterPro" id="IPR013317">
    <property type="entry name" value="DnaA_dom"/>
</dbReference>
<dbReference type="SMART" id="SM00382">
    <property type="entry name" value="AAA"/>
    <property type="match status" value="1"/>
</dbReference>
<dbReference type="Gene3D" id="3.40.50.300">
    <property type="entry name" value="P-loop containing nucleotide triphosphate hydrolases"/>
    <property type="match status" value="1"/>
</dbReference>
<keyword evidence="4 8" id="KW-0547">Nucleotide-binding</keyword>
<feature type="binding site" evidence="8">
    <location>
        <position position="181"/>
    </location>
    <ligand>
        <name>ATP</name>
        <dbReference type="ChEBI" id="CHEBI:30616"/>
    </ligand>
</feature>
<dbReference type="AlphaFoldDB" id="A0A926E3H8"/>
<evidence type="ECO:0000259" key="13">
    <source>
        <dbReference type="SMART" id="SM00760"/>
    </source>
</evidence>
<dbReference type="InterPro" id="IPR001957">
    <property type="entry name" value="Chromosome_initiator_DnaA"/>
</dbReference>
<accession>A0A926E3H8</accession>
<dbReference type="InterPro" id="IPR038454">
    <property type="entry name" value="DnaA_N_sf"/>
</dbReference>
<dbReference type="InterPro" id="IPR020591">
    <property type="entry name" value="Chromosome_initiator_DnaA-like"/>
</dbReference>
<dbReference type="InterPro" id="IPR013159">
    <property type="entry name" value="DnaA_C"/>
</dbReference>
<keyword evidence="15" id="KW-1185">Reference proteome</keyword>
<comment type="caution">
    <text evidence="8">Lacks conserved residue(s) required for the propagation of feature annotation.</text>
</comment>
<feature type="binding site" evidence="8">
    <location>
        <position position="179"/>
    </location>
    <ligand>
        <name>ATP</name>
        <dbReference type="ChEBI" id="CHEBI:30616"/>
    </ligand>
</feature>
<name>A0A926E3H8_9FIRM</name>
<dbReference type="SMART" id="SM00760">
    <property type="entry name" value="Bac_DnaA_C"/>
    <property type="match status" value="1"/>
</dbReference>
<evidence type="ECO:0000256" key="7">
    <source>
        <dbReference type="ARBA" id="ARBA00023125"/>
    </source>
</evidence>
<dbReference type="EMBL" id="JACRSV010000003">
    <property type="protein sequence ID" value="MBC8560367.1"/>
    <property type="molecule type" value="Genomic_DNA"/>
</dbReference>
<dbReference type="SUPFAM" id="SSF48295">
    <property type="entry name" value="TrpR-like"/>
    <property type="match status" value="1"/>
</dbReference>
<dbReference type="SUPFAM" id="SSF52540">
    <property type="entry name" value="P-loop containing nucleoside triphosphate hydrolases"/>
    <property type="match status" value="1"/>
</dbReference>
<feature type="domain" description="Chromosomal replication initiator DnaA C-terminal" evidence="13">
    <location>
        <begin position="380"/>
        <end position="449"/>
    </location>
</feature>
<organism evidence="14 15">
    <name type="scientific">Fumia xinanensis</name>
    <dbReference type="NCBI Taxonomy" id="2763659"/>
    <lineage>
        <taxon>Bacteria</taxon>
        <taxon>Bacillati</taxon>
        <taxon>Bacillota</taxon>
        <taxon>Clostridia</taxon>
        <taxon>Eubacteriales</taxon>
        <taxon>Oscillospiraceae</taxon>
        <taxon>Fumia</taxon>
    </lineage>
</organism>
<keyword evidence="3 8" id="KW-0235">DNA replication</keyword>
<dbReference type="NCBIfam" id="TIGR00362">
    <property type="entry name" value="DnaA"/>
    <property type="match status" value="1"/>
</dbReference>
<comment type="subcellular location">
    <subcellularLocation>
        <location evidence="8">Cytoplasm</location>
    </subcellularLocation>
</comment>
<comment type="domain">
    <text evidence="8">Domain I is involved in oligomerization and binding regulators, domain II is flexibile and of varying length in different bacteria, domain III forms the AAA+ region, while domain IV binds dsDNA.</text>
</comment>
<dbReference type="GO" id="GO:0005886">
    <property type="term" value="C:plasma membrane"/>
    <property type="evidence" value="ECO:0007669"/>
    <property type="project" value="TreeGrafter"/>
</dbReference>
<feature type="binding site" evidence="8">
    <location>
        <position position="182"/>
    </location>
    <ligand>
        <name>ATP</name>
        <dbReference type="ChEBI" id="CHEBI:30616"/>
    </ligand>
</feature>
<sequence length="473" mass="54346">MQSFSEVLNLVKSYFQEKVKNNDLTETAYKCWIENIEPVRLENNTAVLFVPHSFQRKILMEQYQSRIEEGFEAVLGFKVNIEILTDTDIQVEAPIEPIAPVPTKEPAVDMPLEASASSISVSDKEIKEEFLTGEYEYTFDNFIVGSKNEFAYTACKSVAINPNSNVKPYNPLFIYGPSGLGKTHLLMAIKYEVKKQNPNMNIIYTNSETFTNDLVYALGKKTIKEFHQKYRHADFFLIDDIQFLSGKDRSQEEFFHTFNDLYQYGKQIVITSDRPPKDINIIEDRLKSRFEWGLLADISPPDLETRIAIIKRKAELLQIDIPDDIVNYIATKLKSNIRQLEGAVKKMKVYRLLTGSEPNLSVAQNVINEILNDNQPLPITVEKIIEEVGRTYNVSPEDIRSNKRSGPISMARQVAIYIVREITQTSMKQIGQEFGNRDHTTIVYTLKKVQELMKNNPHDKGIIEDLIKNIRDK</sequence>
<evidence type="ECO:0000256" key="6">
    <source>
        <dbReference type="ARBA" id="ARBA00023121"/>
    </source>
</evidence>
<evidence type="ECO:0000256" key="3">
    <source>
        <dbReference type="ARBA" id="ARBA00022705"/>
    </source>
</evidence>
<proteinExistence type="inferred from homology"/>
<dbReference type="GO" id="GO:0005524">
    <property type="term" value="F:ATP binding"/>
    <property type="evidence" value="ECO:0007669"/>
    <property type="project" value="UniProtKB-UniRule"/>
</dbReference>
<dbReference type="HAMAP" id="MF_00377">
    <property type="entry name" value="DnaA_bact"/>
    <property type="match status" value="1"/>
</dbReference>
<reference evidence="14" key="1">
    <citation type="submission" date="2020-08" db="EMBL/GenBank/DDBJ databases">
        <title>Genome public.</title>
        <authorList>
            <person name="Liu C."/>
            <person name="Sun Q."/>
        </authorList>
    </citation>
    <scope>NUCLEOTIDE SEQUENCE</scope>
    <source>
        <strain evidence="14">NSJ-33</strain>
    </source>
</reference>
<protein>
    <recommendedName>
        <fullName evidence="8 9">Chromosomal replication initiator protein DnaA</fullName>
    </recommendedName>
</protein>
<comment type="function">
    <text evidence="8 10">Plays an essential role in the initiation and regulation of chromosomal replication. ATP-DnaA binds to the origin of replication (oriC) to initiate formation of the DNA replication initiation complex once per cell cycle. Binds the DnaA box (a 9 base pair repeat at the origin) and separates the double-stranded (ds)DNA. Forms a right-handed helical filament on oriC DNA; dsDNA binds to the exterior of the filament while single-stranded (ss)DNA is stabiized in the filament's interior. The ATP-DnaA-oriC complex binds and stabilizes one strand of the AT-rich DNA unwinding element (DUE), permitting loading of DNA polymerase. After initiation quickly degrades to an ADP-DnaA complex that is not apt for DNA replication. Binds acidic phospholipids.</text>
</comment>
<dbReference type="Pfam" id="PF08299">
    <property type="entry name" value="Bac_DnaA_C"/>
    <property type="match status" value="1"/>
</dbReference>
<evidence type="ECO:0000256" key="4">
    <source>
        <dbReference type="ARBA" id="ARBA00022741"/>
    </source>
</evidence>